<dbReference type="GO" id="GO:0004312">
    <property type="term" value="F:fatty acid synthase activity"/>
    <property type="evidence" value="ECO:0007669"/>
    <property type="project" value="TreeGrafter"/>
</dbReference>
<dbReference type="InterPro" id="IPR016035">
    <property type="entry name" value="Acyl_Trfase/lysoPLipase"/>
</dbReference>
<dbReference type="InterPro" id="IPR050091">
    <property type="entry name" value="PKS_NRPS_Biosynth_Enz"/>
</dbReference>
<proteinExistence type="predicted"/>
<dbReference type="Gene3D" id="3.40.50.720">
    <property type="entry name" value="NAD(P)-binding Rossmann-like Domain"/>
    <property type="match status" value="1"/>
</dbReference>
<dbReference type="SUPFAM" id="SSF52151">
    <property type="entry name" value="FabD/lysophospholipase-like"/>
    <property type="match status" value="1"/>
</dbReference>
<evidence type="ECO:0000313" key="6">
    <source>
        <dbReference type="Proteomes" id="UP001329151"/>
    </source>
</evidence>
<sequence>MSNAETTLLRDGFPFRFLSLTPFETPDLRLVAALLRSRIPATIDLGRNAQLWPSVFDALPNLAQTARRFKTPLGLRIPEGVQVQLPEEVNACIDFLVLGEGVGVAAGPSPFWVLHQVTSVASASQALENGAKALIVKGQESAGRVGHESTFVLLQRVLKLLACENIPVLAQGGIGLYTAPAAMVAGAAGLVVDAALAAMPECSLPDAFKQKLLNADGSEVRTLAGSTNVWVSNPKFLAGIEQLDLNALEQRMTNTDDTRVWAVGQDVAFAGQMAKRFSSVAELFSGLQQAIRAQLRQAQSLQVLKPGNAWAQSHGVRFPVAQGPMTRVSDTPEFAHAVARAGGLPFLALSLLNAASCRKLLEETTSQLGSMPWGVGVLGFADPAVLEPQLALLEEFKPSAVLIAGGRPAQAQAFTQRGVPAYLHVPSPGLLDLFLKEGARHFVFEGRECGGHVGPRYSFVLWEQAVSRMLEQDDLTSLHVLFAGGIHDEVSAAMVSVIAAPLAARGAKVGVLMGTAYITTPEAVQHGAVLEEFQRQTLEGQETALIETAPGHAIRCLPSGFIDLFNQEKERLSQAGVDTKAAWAQLESLTVGRLRIATKGQDRINGELVEVPLQQQLDEGMYMIGQVAALQNSLRTVEQLHRDVSEVAVQWLGQVSSPSVMHEDVPEPIAIVGMSCIYPGSENLESFWNNVLQGKDLVGEVPQDRWSVAQYYAGEHAEPNKSVSKWGGFIDPVAFDPLEFGIPPSTIPSVETVQLLSLKVAKDALADAGYANKWFNREKTAVIFGAEAGMDLANQYTFRNLWQQYAGDLPEALDKALPPLTEDSFPGMLVNVISGRIANRLGLGGVNYAVTSACASSLTAIELAVKELRNGSSDMALAGGADFHNGISDYLMFTSVGALSPKGRCRSFDAQADGIALGEGVGVVVLKRLSDAVADQDRIYAVIDGIAGSSDGKGLGLTAPRKEGQKRALERAYLQAGVLPAEVGLVEAHGTGTVVGDRTELSTLTEVFVAGGGVADQAVLGSVKSQIGHTKCAAGIAGLIKITKALHHKVLPGTLHVAQPNPGYQADTSPFKFTEKPLPWFSSHTRRAAVSAFGFGGANFHAVLSEWNGQGAQHNLPYNSQYSLQQRPHHGASEWPCELFVVRGNSPEEALQHIRKLSTWLEMTQKPARLADLACTLWQAGSGDVQFAWVDQNTESLKATLNKLLTGQVDKAVQLGKLQRSTRAAFLFSGQGSQHPGMLRDLFVYFPGLQAVFAQHPELAALVFPAKAHGEAAQLAQQIAVTDTRVAQPALGAVEWALHEWLDGFGVKPAMAAGHSYGELPALAAAGAIDPTALLSLSRQRALSILDAVGDDPGYMAAVSSDRLTIGALLEGFEGVVMANQNSPSQVVISGPTAAMDAALLHLKANGLACKPIATACAFHSPQLSDASVSFAQALRQINLKSPAFPVFSNKTSLPYDAGIDELVSTLAEQISSPVRWVEEVENMVAQGADLFVEIGPKRVLTGLLGKILPGSPIPVVAMDQAEGTLAGLLGALAQLAVSVQNFDASELFNGRSASVDLDKPETLAASTWWLDGAKAVPARPGNLRIVPPVTKPVVQVGHVSRPESVAATSVPVESSSAVFNYLNNMRELVNAQRDVLMSYLGTPDQPMSRNLIQPTVHQARFDSPIDSTSAARLPVPSSRLSSSVEVSPQPALSPAQVLLALVSERTGYPEETLDLDLDLEADLSIDSIKRVEITGELSDSLNLKNRLGANAAAQIEKLGQSKTLRHMLDLLEELLPVGEQPAVAATSTEPAVSDSAVNTGSAETLLLGIVSGTTGYPIEALESHLDLEADLSIDSIKRVEIVGQWLDALGLAAGQESRRKLSAALANARTLQDMLQVFNASQANEPSLASQAAAKAVNVEVEEQNIPFERYVLRSREIPETRERINLTGQFVCLTRDTLGVSDVLADLLKAQGAFVDSVYFQDGPHVLTSAAIKAEVLVHLWSIDPASRIADVKAFFTMARAAVLAGCKHILVVTALGLKPSMATSNPDRGAGLAGLVKSLAREFPDLNVRVLDVDADQAPAEVAHAVNLELMGKDRFNEVLRRGNSRYVVDVVPSILEAGQIQNLPLNSDSVVLLTGGAKGITALVAVELARRHGCKLELVGRSAAPQGEESEHTRGETDTKRLRQILLTAHPESKPAEIEKRIRTLLSEREFRQTMQLIQSVGAEVAYHALDVQDSAAFADLIQNIYQKHGRIDGVVHGAGVIEDKLLKDKTQESFERVFNTKVNAAQVLRDQIRDDVQFVVFFSSVASAFGNRGQADYASANDALDKIAHSWQARIKGRVLSVNWGPWADTGMVNDSLRKEYASKQIGLVPKDEGVFALLAELACTKVEAQVVLMSGKPASFLGDSISEAAGHGA</sequence>
<dbReference type="InterPro" id="IPR018201">
    <property type="entry name" value="Ketoacyl_synth_AS"/>
</dbReference>
<keyword evidence="6" id="KW-1185">Reference proteome</keyword>
<dbReference type="SUPFAM" id="SSF51735">
    <property type="entry name" value="NAD(P)-binding Rossmann-fold domains"/>
    <property type="match status" value="2"/>
</dbReference>
<evidence type="ECO:0000256" key="1">
    <source>
        <dbReference type="ARBA" id="ARBA00022450"/>
    </source>
</evidence>
<dbReference type="InterPro" id="IPR057326">
    <property type="entry name" value="KR_dom"/>
</dbReference>
<dbReference type="InterPro" id="IPR016036">
    <property type="entry name" value="Malonyl_transacylase_ACP-bd"/>
</dbReference>
<dbReference type="InterPro" id="IPR016039">
    <property type="entry name" value="Thiolase-like"/>
</dbReference>
<dbReference type="Gene3D" id="1.10.1200.10">
    <property type="entry name" value="ACP-like"/>
    <property type="match status" value="2"/>
</dbReference>
<dbReference type="InterPro" id="IPR014031">
    <property type="entry name" value="Ketoacyl_synth_C"/>
</dbReference>
<dbReference type="GO" id="GO:0004315">
    <property type="term" value="F:3-oxoacyl-[acyl-carrier-protein] synthase activity"/>
    <property type="evidence" value="ECO:0007669"/>
    <property type="project" value="InterPro"/>
</dbReference>
<dbReference type="InterPro" id="IPR036736">
    <property type="entry name" value="ACP-like_sf"/>
</dbReference>
<dbReference type="Pfam" id="PF08659">
    <property type="entry name" value="KR"/>
    <property type="match status" value="1"/>
</dbReference>
<feature type="domain" description="Ketosynthase family 3 (KS3)" evidence="4">
    <location>
        <begin position="666"/>
        <end position="1106"/>
    </location>
</feature>
<dbReference type="SUPFAM" id="SSF47336">
    <property type="entry name" value="ACP-like"/>
    <property type="match status" value="2"/>
</dbReference>
<dbReference type="Gene3D" id="3.40.366.10">
    <property type="entry name" value="Malonyl-Coenzyme A Acyl Carrier Protein, domain 2"/>
    <property type="match status" value="1"/>
</dbReference>
<dbReference type="Pfam" id="PF00109">
    <property type="entry name" value="ketoacyl-synt"/>
    <property type="match status" value="1"/>
</dbReference>
<dbReference type="SUPFAM" id="SSF51412">
    <property type="entry name" value="Inosine monophosphate dehydrogenase (IMPDH)"/>
    <property type="match status" value="2"/>
</dbReference>
<dbReference type="Proteomes" id="UP001329151">
    <property type="component" value="Chromosome"/>
</dbReference>
<dbReference type="PANTHER" id="PTHR43775:SF51">
    <property type="entry name" value="INACTIVE PHENOLPHTHIOCEROL SYNTHESIS POLYKETIDE SYNTHASE TYPE I PKS1-RELATED"/>
    <property type="match status" value="1"/>
</dbReference>
<dbReference type="CDD" id="cd00833">
    <property type="entry name" value="PKS"/>
    <property type="match status" value="1"/>
</dbReference>
<dbReference type="KEGG" id="lto:RGQ30_21300"/>
<protein>
    <submittedName>
        <fullName evidence="5">Type I polyketide synthase</fullName>
    </submittedName>
</protein>
<gene>
    <name evidence="5" type="ORF">RGQ30_21300</name>
</gene>
<dbReference type="PROSITE" id="PS00098">
    <property type="entry name" value="THIOLASE_1"/>
    <property type="match status" value="1"/>
</dbReference>
<dbReference type="InterPro" id="IPR020615">
    <property type="entry name" value="Thiolase_acyl_enz_int_AS"/>
</dbReference>
<dbReference type="PROSITE" id="PS00606">
    <property type="entry name" value="KS3_1"/>
    <property type="match status" value="1"/>
</dbReference>
<dbReference type="Pfam" id="PF03060">
    <property type="entry name" value="NMO"/>
    <property type="match status" value="2"/>
</dbReference>
<evidence type="ECO:0000259" key="4">
    <source>
        <dbReference type="PROSITE" id="PS52004"/>
    </source>
</evidence>
<dbReference type="Pfam" id="PF00698">
    <property type="entry name" value="Acyl_transf_1"/>
    <property type="match status" value="1"/>
</dbReference>
<accession>A0AA86IZP7</accession>
<dbReference type="SMART" id="SM00825">
    <property type="entry name" value="PKS_KS"/>
    <property type="match status" value="1"/>
</dbReference>
<dbReference type="GO" id="GO:0006633">
    <property type="term" value="P:fatty acid biosynthetic process"/>
    <property type="evidence" value="ECO:0007669"/>
    <property type="project" value="InterPro"/>
</dbReference>
<dbReference type="PROSITE" id="PS52004">
    <property type="entry name" value="KS3_2"/>
    <property type="match status" value="1"/>
</dbReference>
<dbReference type="Gene3D" id="3.40.47.10">
    <property type="match status" value="1"/>
</dbReference>
<keyword evidence="3" id="KW-0808">Transferase</keyword>
<dbReference type="InterPro" id="IPR013785">
    <property type="entry name" value="Aldolase_TIM"/>
</dbReference>
<dbReference type="InterPro" id="IPR020841">
    <property type="entry name" value="PKS_Beta-ketoAc_synthase_dom"/>
</dbReference>
<dbReference type="InterPro" id="IPR013968">
    <property type="entry name" value="PKS_KR"/>
</dbReference>
<dbReference type="EMBL" id="AP028947">
    <property type="protein sequence ID" value="BET26629.1"/>
    <property type="molecule type" value="Genomic_DNA"/>
</dbReference>
<evidence type="ECO:0000256" key="3">
    <source>
        <dbReference type="ARBA" id="ARBA00022679"/>
    </source>
</evidence>
<dbReference type="SMART" id="SM00822">
    <property type="entry name" value="PKS_KR"/>
    <property type="match status" value="1"/>
</dbReference>
<organism evidence="5 6">
    <name type="scientific">Limnobacter thiooxidans</name>
    <dbReference type="NCBI Taxonomy" id="131080"/>
    <lineage>
        <taxon>Bacteria</taxon>
        <taxon>Pseudomonadati</taxon>
        <taxon>Pseudomonadota</taxon>
        <taxon>Betaproteobacteria</taxon>
        <taxon>Burkholderiales</taxon>
        <taxon>Burkholderiaceae</taxon>
        <taxon>Limnobacter</taxon>
    </lineage>
</organism>
<reference evidence="5 6" key="1">
    <citation type="submission" date="2023-10" db="EMBL/GenBank/DDBJ databases">
        <title>Complete Genome Sequence of Limnobacter thiooxidans CS-K2T, Isolated from freshwater lake sediments in Bavaria, Germany.</title>
        <authorList>
            <person name="Naruki M."/>
            <person name="Watanabe A."/>
            <person name="Warashina T."/>
            <person name="Morita T."/>
            <person name="Arakawa K."/>
        </authorList>
    </citation>
    <scope>NUCLEOTIDE SEQUENCE [LARGE SCALE GENOMIC DNA]</scope>
    <source>
        <strain evidence="5 6">CS-K2</strain>
    </source>
</reference>
<keyword evidence="1" id="KW-0596">Phosphopantetheine</keyword>
<dbReference type="InterPro" id="IPR009081">
    <property type="entry name" value="PP-bd_ACP"/>
</dbReference>
<dbReference type="SUPFAM" id="SSF53901">
    <property type="entry name" value="Thiolase-like"/>
    <property type="match status" value="1"/>
</dbReference>
<dbReference type="InterPro" id="IPR014043">
    <property type="entry name" value="Acyl_transferase_dom"/>
</dbReference>
<dbReference type="SUPFAM" id="SSF55048">
    <property type="entry name" value="Probable ACP-binding domain of malonyl-CoA ACP transacylase"/>
    <property type="match status" value="1"/>
</dbReference>
<dbReference type="CDD" id="cd08953">
    <property type="entry name" value="KR_2_SDR_x"/>
    <property type="match status" value="1"/>
</dbReference>
<evidence type="ECO:0000313" key="5">
    <source>
        <dbReference type="EMBL" id="BET26629.1"/>
    </source>
</evidence>
<dbReference type="SMART" id="SM00827">
    <property type="entry name" value="PKS_AT"/>
    <property type="match status" value="1"/>
</dbReference>
<name>A0AA86IZP7_9BURK</name>
<dbReference type="InterPro" id="IPR036291">
    <property type="entry name" value="NAD(P)-bd_dom_sf"/>
</dbReference>
<dbReference type="InterPro" id="IPR001227">
    <property type="entry name" value="Ac_transferase_dom_sf"/>
</dbReference>
<dbReference type="PANTHER" id="PTHR43775">
    <property type="entry name" value="FATTY ACID SYNTHASE"/>
    <property type="match status" value="1"/>
</dbReference>
<dbReference type="Pfam" id="PF02801">
    <property type="entry name" value="Ketoacyl-synt_C"/>
    <property type="match status" value="1"/>
</dbReference>
<dbReference type="InterPro" id="IPR014030">
    <property type="entry name" value="Ketoacyl_synth_N"/>
</dbReference>
<dbReference type="Pfam" id="PF00550">
    <property type="entry name" value="PP-binding"/>
    <property type="match status" value="1"/>
</dbReference>
<dbReference type="Gene3D" id="3.20.20.70">
    <property type="entry name" value="Aldolase class I"/>
    <property type="match status" value="2"/>
</dbReference>
<keyword evidence="2" id="KW-0597">Phosphoprotein</keyword>
<dbReference type="RefSeq" id="WP_338284886.1">
    <property type="nucleotide sequence ID" value="NZ_AP028947.1"/>
</dbReference>
<evidence type="ECO:0000256" key="2">
    <source>
        <dbReference type="ARBA" id="ARBA00022553"/>
    </source>
</evidence>